<dbReference type="AlphaFoldDB" id="A0AAP2GI88"/>
<dbReference type="CDD" id="cd01908">
    <property type="entry name" value="YafJ"/>
    <property type="match status" value="1"/>
</dbReference>
<dbReference type="Gene3D" id="3.60.20.10">
    <property type="entry name" value="Glutamine Phosphoribosylpyrophosphate, subunit 1, domain 1"/>
    <property type="match status" value="1"/>
</dbReference>
<dbReference type="PROSITE" id="PS51278">
    <property type="entry name" value="GATASE_TYPE_2"/>
    <property type="match status" value="1"/>
</dbReference>
<dbReference type="RefSeq" id="WP_254162425.1">
    <property type="nucleotide sequence ID" value="NZ_JAHESF010000006.1"/>
</dbReference>
<dbReference type="PANTHER" id="PTHR43187:SF1">
    <property type="entry name" value="GLUTAMINE AMIDOTRANSFERASE DUG3-RELATED"/>
    <property type="match status" value="1"/>
</dbReference>
<evidence type="ECO:0000313" key="4">
    <source>
        <dbReference type="Proteomes" id="UP001319200"/>
    </source>
</evidence>
<evidence type="ECO:0000313" key="3">
    <source>
        <dbReference type="EMBL" id="MBT1696891.1"/>
    </source>
</evidence>
<accession>A0AAP2GI88</accession>
<organism evidence="3 4">
    <name type="scientific">Chryseosolibacter histidini</name>
    <dbReference type="NCBI Taxonomy" id="2782349"/>
    <lineage>
        <taxon>Bacteria</taxon>
        <taxon>Pseudomonadati</taxon>
        <taxon>Bacteroidota</taxon>
        <taxon>Cytophagia</taxon>
        <taxon>Cytophagales</taxon>
        <taxon>Chryseotaleaceae</taxon>
        <taxon>Chryseosolibacter</taxon>
    </lineage>
</organism>
<name>A0AAP2GI88_9BACT</name>
<reference evidence="3 4" key="1">
    <citation type="submission" date="2021-05" db="EMBL/GenBank/DDBJ databases">
        <title>A Polyphasic approach of four new species of the genus Ohtaekwangia: Ohtaekwangia histidinii sp. nov., Ohtaekwangia cretensis sp. nov., Ohtaekwangia indiensis sp. nov., Ohtaekwangia reichenbachii sp. nov. from diverse environment.</title>
        <authorList>
            <person name="Octaviana S."/>
        </authorList>
    </citation>
    <scope>NUCLEOTIDE SEQUENCE [LARGE SCALE GENOMIC DNA]</scope>
    <source>
        <strain evidence="3 4">PWU4</strain>
    </source>
</reference>
<dbReference type="Proteomes" id="UP001319200">
    <property type="component" value="Unassembled WGS sequence"/>
</dbReference>
<proteinExistence type="predicted"/>
<dbReference type="InterPro" id="IPR052373">
    <property type="entry name" value="Gamma-glu_amide_hydrolase"/>
</dbReference>
<protein>
    <submittedName>
        <fullName evidence="3">Class II glutamine amidotransferase</fullName>
    </submittedName>
</protein>
<keyword evidence="1 3" id="KW-0315">Glutamine amidotransferase</keyword>
<evidence type="ECO:0000256" key="1">
    <source>
        <dbReference type="ARBA" id="ARBA00022962"/>
    </source>
</evidence>
<keyword evidence="4" id="KW-1185">Reference proteome</keyword>
<dbReference type="InterPro" id="IPR026869">
    <property type="entry name" value="EgtC-like"/>
</dbReference>
<dbReference type="SUPFAM" id="SSF56235">
    <property type="entry name" value="N-terminal nucleophile aminohydrolases (Ntn hydrolases)"/>
    <property type="match status" value="1"/>
</dbReference>
<dbReference type="InterPro" id="IPR029055">
    <property type="entry name" value="Ntn_hydrolases_N"/>
</dbReference>
<sequence length="284" mass="32328">MCRLMAYLGSPIIIDKLLYQPKNSLVNQSINAKELEEPLNGDGFGLGWYAREVNFEPVTFVSVHPAWSNRNLRNLAPKIRTDCLIAHVRAASVGEVSESNCHPFQYKNMLMMHNGGVENFSNIKRKIREPLTDELYNWIKGQTDSEHIFAYLLNDLFRNHKTLSPEAVVDAFENTFKALKKMMAENNIHEAAYLNMVVTNGLFIVGTRYVTDPKEEPLTLYHSEGSRYVVEDGVTQMMAPEDDDQAVLVVSEKLSDDKDWTLIPPNHFVIVDNTLNVRIRAIKA</sequence>
<dbReference type="PANTHER" id="PTHR43187">
    <property type="entry name" value="GLUTAMINE AMIDOTRANSFERASE DUG3-RELATED"/>
    <property type="match status" value="1"/>
</dbReference>
<comment type="caution">
    <text evidence="3">The sequence shown here is derived from an EMBL/GenBank/DDBJ whole genome shotgun (WGS) entry which is preliminary data.</text>
</comment>
<dbReference type="Pfam" id="PF13230">
    <property type="entry name" value="GATase_4"/>
    <property type="match status" value="1"/>
</dbReference>
<dbReference type="InterPro" id="IPR017932">
    <property type="entry name" value="GATase_2_dom"/>
</dbReference>
<gene>
    <name evidence="3" type="ORF">KK083_08410</name>
</gene>
<dbReference type="EMBL" id="JAHESF010000006">
    <property type="protein sequence ID" value="MBT1696891.1"/>
    <property type="molecule type" value="Genomic_DNA"/>
</dbReference>
<feature type="domain" description="Glutamine amidotransferase type-2" evidence="2">
    <location>
        <begin position="2"/>
        <end position="274"/>
    </location>
</feature>
<evidence type="ECO:0000259" key="2">
    <source>
        <dbReference type="PROSITE" id="PS51278"/>
    </source>
</evidence>